<sequence>MTAKGWGTYVIDVMHHLEIYTSSVLAQLMFGSMYTDKIKQTFFQLSELESLGKLATDVFTLPGQKYFPTKKNRRAHKIDKFVRDSFQSMIHKRLEKRKDEADIDGKNKDLLDLFMDELYDEKTTNGRDRRRLIEDVIGQCKIFFFAGFGSTSNMTCWTMVMLSVHKDWQDRARQEVMQVLGDKKEISADDLGQLKVIMMIVNKILRLYPRTMEFSRLVEEETEIGRYTVPKGTHLTCPILLLYRSTEIWGTTRRNLIPRGLRKEWQKQLVLADRPRICPSDEARGSALLRISSSLRSKCSWRCSCANSRLISLQLTGTHRTLIYHSPSVWCPCRANGTLAKLVSYVRVEIYIIIDE</sequence>
<accession>A0A830BFS5</accession>
<name>A0A830BFS5_9LAMI</name>
<dbReference type="GO" id="GO:0005506">
    <property type="term" value="F:iron ion binding"/>
    <property type="evidence" value="ECO:0007669"/>
    <property type="project" value="InterPro"/>
</dbReference>
<keyword evidence="10" id="KW-0472">Membrane</keyword>
<keyword evidence="12" id="KW-1185">Reference proteome</keyword>
<dbReference type="SUPFAM" id="SSF48264">
    <property type="entry name" value="Cytochrome P450"/>
    <property type="match status" value="1"/>
</dbReference>
<evidence type="ECO:0000313" key="12">
    <source>
        <dbReference type="Proteomes" id="UP000653305"/>
    </source>
</evidence>
<gene>
    <name evidence="11" type="ORF">PHJA_000750600</name>
</gene>
<evidence type="ECO:0000256" key="4">
    <source>
        <dbReference type="ARBA" id="ARBA00022692"/>
    </source>
</evidence>
<dbReference type="InterPro" id="IPR001128">
    <property type="entry name" value="Cyt_P450"/>
</dbReference>
<evidence type="ECO:0000256" key="3">
    <source>
        <dbReference type="ARBA" id="ARBA00022617"/>
    </source>
</evidence>
<keyword evidence="5" id="KW-0479">Metal-binding</keyword>
<organism evidence="11 12">
    <name type="scientific">Phtheirospermum japonicum</name>
    <dbReference type="NCBI Taxonomy" id="374723"/>
    <lineage>
        <taxon>Eukaryota</taxon>
        <taxon>Viridiplantae</taxon>
        <taxon>Streptophyta</taxon>
        <taxon>Embryophyta</taxon>
        <taxon>Tracheophyta</taxon>
        <taxon>Spermatophyta</taxon>
        <taxon>Magnoliopsida</taxon>
        <taxon>eudicotyledons</taxon>
        <taxon>Gunneridae</taxon>
        <taxon>Pentapetalae</taxon>
        <taxon>asterids</taxon>
        <taxon>lamiids</taxon>
        <taxon>Lamiales</taxon>
        <taxon>Orobanchaceae</taxon>
        <taxon>Orobanchaceae incertae sedis</taxon>
        <taxon>Phtheirospermum</taxon>
    </lineage>
</organism>
<comment type="caution">
    <text evidence="11">The sequence shown here is derived from an EMBL/GenBank/DDBJ whole genome shotgun (WGS) entry which is preliminary data.</text>
</comment>
<evidence type="ECO:0000313" key="11">
    <source>
        <dbReference type="EMBL" id="GFP86067.1"/>
    </source>
</evidence>
<dbReference type="InterPro" id="IPR036396">
    <property type="entry name" value="Cyt_P450_sf"/>
</dbReference>
<dbReference type="OrthoDB" id="1470350at2759"/>
<evidence type="ECO:0000256" key="1">
    <source>
        <dbReference type="ARBA" id="ARBA00004370"/>
    </source>
</evidence>
<keyword evidence="8" id="KW-0408">Iron</keyword>
<keyword evidence="4" id="KW-0812">Transmembrane</keyword>
<proteinExistence type="inferred from homology"/>
<evidence type="ECO:0000256" key="9">
    <source>
        <dbReference type="ARBA" id="ARBA00023033"/>
    </source>
</evidence>
<keyword evidence="3" id="KW-0349">Heme</keyword>
<evidence type="ECO:0000256" key="2">
    <source>
        <dbReference type="ARBA" id="ARBA00010617"/>
    </source>
</evidence>
<evidence type="ECO:0000256" key="10">
    <source>
        <dbReference type="ARBA" id="ARBA00023136"/>
    </source>
</evidence>
<keyword evidence="9" id="KW-0503">Monooxygenase</keyword>
<dbReference type="PANTHER" id="PTHR24282:SF273">
    <property type="entry name" value="CYTOCHROME P450 CYP72A219-LIKE"/>
    <property type="match status" value="1"/>
</dbReference>
<protein>
    <submittedName>
        <fullName evidence="11">Secologanin synthase</fullName>
    </submittedName>
</protein>
<keyword evidence="6" id="KW-1133">Transmembrane helix</keyword>
<evidence type="ECO:0000256" key="8">
    <source>
        <dbReference type="ARBA" id="ARBA00023004"/>
    </source>
</evidence>
<dbReference type="GO" id="GO:0020037">
    <property type="term" value="F:heme binding"/>
    <property type="evidence" value="ECO:0007669"/>
    <property type="project" value="InterPro"/>
</dbReference>
<dbReference type="PANTHER" id="PTHR24282">
    <property type="entry name" value="CYTOCHROME P450 FAMILY MEMBER"/>
    <property type="match status" value="1"/>
</dbReference>
<dbReference type="GO" id="GO:0016705">
    <property type="term" value="F:oxidoreductase activity, acting on paired donors, with incorporation or reduction of molecular oxygen"/>
    <property type="evidence" value="ECO:0007669"/>
    <property type="project" value="InterPro"/>
</dbReference>
<keyword evidence="7" id="KW-0560">Oxidoreductase</keyword>
<comment type="subcellular location">
    <subcellularLocation>
        <location evidence="1">Membrane</location>
    </subcellularLocation>
</comment>
<dbReference type="GO" id="GO:0016020">
    <property type="term" value="C:membrane"/>
    <property type="evidence" value="ECO:0007669"/>
    <property type="project" value="UniProtKB-SubCell"/>
</dbReference>
<dbReference type="Gene3D" id="1.10.630.10">
    <property type="entry name" value="Cytochrome P450"/>
    <property type="match status" value="1"/>
</dbReference>
<dbReference type="AlphaFoldDB" id="A0A830BFS5"/>
<dbReference type="InterPro" id="IPR050665">
    <property type="entry name" value="Cytochrome_P450_Monooxygen"/>
</dbReference>
<dbReference type="Proteomes" id="UP000653305">
    <property type="component" value="Unassembled WGS sequence"/>
</dbReference>
<evidence type="ECO:0000256" key="6">
    <source>
        <dbReference type="ARBA" id="ARBA00022989"/>
    </source>
</evidence>
<dbReference type="GO" id="GO:0004497">
    <property type="term" value="F:monooxygenase activity"/>
    <property type="evidence" value="ECO:0007669"/>
    <property type="project" value="UniProtKB-KW"/>
</dbReference>
<dbReference type="Pfam" id="PF00067">
    <property type="entry name" value="p450"/>
    <property type="match status" value="1"/>
</dbReference>
<reference evidence="11" key="1">
    <citation type="submission" date="2020-07" db="EMBL/GenBank/DDBJ databases">
        <title>Ethylene signaling mediates host invasion by parasitic plants.</title>
        <authorList>
            <person name="Yoshida S."/>
        </authorList>
    </citation>
    <scope>NUCLEOTIDE SEQUENCE</scope>
    <source>
        <strain evidence="11">Okayama</strain>
    </source>
</reference>
<comment type="similarity">
    <text evidence="2">Belongs to the cytochrome P450 family.</text>
</comment>
<dbReference type="EMBL" id="BMAC01000118">
    <property type="protein sequence ID" value="GFP86067.1"/>
    <property type="molecule type" value="Genomic_DNA"/>
</dbReference>
<evidence type="ECO:0000256" key="5">
    <source>
        <dbReference type="ARBA" id="ARBA00022723"/>
    </source>
</evidence>
<evidence type="ECO:0000256" key="7">
    <source>
        <dbReference type="ARBA" id="ARBA00023002"/>
    </source>
</evidence>